<feature type="domain" description="Metallo-beta-lactamase" evidence="1">
    <location>
        <begin position="263"/>
        <end position="354"/>
    </location>
</feature>
<dbReference type="AlphaFoldDB" id="A0A3D4S543"/>
<dbReference type="RefSeq" id="WP_022796983.1">
    <property type="nucleotide sequence ID" value="NZ_JBQEAI010000036.1"/>
</dbReference>
<dbReference type="PANTHER" id="PTHR30619:SF1">
    <property type="entry name" value="RECOMBINATION PROTEIN 2"/>
    <property type="match status" value="1"/>
</dbReference>
<dbReference type="InterPro" id="IPR013783">
    <property type="entry name" value="Ig-like_fold"/>
</dbReference>
<dbReference type="InterPro" id="IPR052159">
    <property type="entry name" value="Competence_DNA_uptake"/>
</dbReference>
<dbReference type="Gene3D" id="2.60.40.10">
    <property type="entry name" value="Immunoglobulins"/>
    <property type="match status" value="1"/>
</dbReference>
<dbReference type="InterPro" id="IPR001279">
    <property type="entry name" value="Metallo-B-lactamas"/>
</dbReference>
<sequence>MDADRTKKVKKTIPFEVSQAKLIPDSRLEKDHDRVYIKLMPKTEVQWQLKLKKTGYYAIRFYYRTIGGDQVQKVTAKTDHRTLVYDVGFPMVGDDERTDSDQGGWQEYEQAFRLETGVNTLVVSADWGNMDLWKIVMVSSSKEVMEPLNLPPILSPRYETIYKDKVRDITIHVQLNGHQLLTIMDESETPIPYSIFPFKTEELESGYAENRRTVRLSTSKFANYPEGNHQIRFLFSEGHSIVYHLKVVTLYKEPPLKIISLDVNHGNATLIKFPSDKWLLIDSGKEYEAEHIVKPFLKENNITIDYYLLTHYHHDHLGGLVDITTHYGIRPQGINLDGQQRASKTIDRYQMMQQNRFADYSLLVPGDDLAKVWNLGDVSVLIVNSHFDEQGQLISSEDENHLSVAFRLSYKGFCYFHQADMYGHTQANLLKRFGSQKEFWKTDYLTANHHFHGSVNPEFLQFIDPKVVFIPANGAVYARGAYRQAYQNKLEKIWRNGLATRQDTILSAESGTLVCRVYDNGNFDYSTYRRKKGVYLK</sequence>
<dbReference type="STRING" id="1121105.GCA_000421665_01725"/>
<name>A0A3D4S543_9ENTE</name>
<gene>
    <name evidence="2" type="ORF">DIW15_04375</name>
</gene>
<proteinExistence type="predicted"/>
<dbReference type="Pfam" id="PF00753">
    <property type="entry name" value="Lactamase_B"/>
    <property type="match status" value="1"/>
</dbReference>
<protein>
    <recommendedName>
        <fullName evidence="1">Metallo-beta-lactamase domain-containing protein</fullName>
    </recommendedName>
</protein>
<dbReference type="InterPro" id="IPR036866">
    <property type="entry name" value="RibonucZ/Hydroxyglut_hydro"/>
</dbReference>
<evidence type="ECO:0000259" key="1">
    <source>
        <dbReference type="Pfam" id="PF00753"/>
    </source>
</evidence>
<dbReference type="PANTHER" id="PTHR30619">
    <property type="entry name" value="DNA INTERNALIZATION/COMPETENCE PROTEIN COMEC/REC2"/>
    <property type="match status" value="1"/>
</dbReference>
<organism evidence="2 3">
    <name type="scientific">Bavariicoccus seileri</name>
    <dbReference type="NCBI Taxonomy" id="549685"/>
    <lineage>
        <taxon>Bacteria</taxon>
        <taxon>Bacillati</taxon>
        <taxon>Bacillota</taxon>
        <taxon>Bacilli</taxon>
        <taxon>Lactobacillales</taxon>
        <taxon>Enterococcaceae</taxon>
        <taxon>Bavariicoccus</taxon>
    </lineage>
</organism>
<reference evidence="2 3" key="1">
    <citation type="journal article" date="2018" name="Nat. Biotechnol.">
        <title>A standardized bacterial taxonomy based on genome phylogeny substantially revises the tree of life.</title>
        <authorList>
            <person name="Parks D.H."/>
            <person name="Chuvochina M."/>
            <person name="Waite D.W."/>
            <person name="Rinke C."/>
            <person name="Skarshewski A."/>
            <person name="Chaumeil P.A."/>
            <person name="Hugenholtz P."/>
        </authorList>
    </citation>
    <scope>NUCLEOTIDE SEQUENCE [LARGE SCALE GENOMIC DNA]</scope>
    <source>
        <strain evidence="2">UBA11306</strain>
    </source>
</reference>
<dbReference type="Proteomes" id="UP000262195">
    <property type="component" value="Unassembled WGS sequence"/>
</dbReference>
<dbReference type="SUPFAM" id="SSF56281">
    <property type="entry name" value="Metallo-hydrolase/oxidoreductase"/>
    <property type="match status" value="1"/>
</dbReference>
<dbReference type="EMBL" id="DQHO01000028">
    <property type="protein sequence ID" value="HCS93927.1"/>
    <property type="molecule type" value="Genomic_DNA"/>
</dbReference>
<accession>A0A3D4S543</accession>
<evidence type="ECO:0000313" key="2">
    <source>
        <dbReference type="EMBL" id="HCS93927.1"/>
    </source>
</evidence>
<dbReference type="Gene3D" id="2.60.120.260">
    <property type="entry name" value="Galactose-binding domain-like"/>
    <property type="match status" value="1"/>
</dbReference>
<dbReference type="Gene3D" id="3.60.15.10">
    <property type="entry name" value="Ribonuclease Z/Hydroxyacylglutathione hydrolase-like"/>
    <property type="match status" value="1"/>
</dbReference>
<comment type="caution">
    <text evidence="2">The sequence shown here is derived from an EMBL/GenBank/DDBJ whole genome shotgun (WGS) entry which is preliminary data.</text>
</comment>
<evidence type="ECO:0000313" key="3">
    <source>
        <dbReference type="Proteomes" id="UP000262195"/>
    </source>
</evidence>